<organism evidence="4 5">
    <name type="scientific">Hohenbuehelia grisea</name>
    <dbReference type="NCBI Taxonomy" id="104357"/>
    <lineage>
        <taxon>Eukaryota</taxon>
        <taxon>Fungi</taxon>
        <taxon>Dikarya</taxon>
        <taxon>Basidiomycota</taxon>
        <taxon>Agaricomycotina</taxon>
        <taxon>Agaricomycetes</taxon>
        <taxon>Agaricomycetidae</taxon>
        <taxon>Agaricales</taxon>
        <taxon>Pleurotineae</taxon>
        <taxon>Pleurotaceae</taxon>
        <taxon>Hohenbuehelia</taxon>
    </lineage>
</organism>
<protein>
    <recommendedName>
        <fullName evidence="6">Mucoidy inhibitor A</fullName>
    </recommendedName>
</protein>
<evidence type="ECO:0000313" key="4">
    <source>
        <dbReference type="EMBL" id="KAL0946274.1"/>
    </source>
</evidence>
<accession>A0ABR3ISN0</accession>
<dbReference type="Proteomes" id="UP001556367">
    <property type="component" value="Unassembled WGS sequence"/>
</dbReference>
<dbReference type="InterPro" id="IPR011935">
    <property type="entry name" value="CHP02231"/>
</dbReference>
<proteinExistence type="predicted"/>
<evidence type="ECO:0000259" key="3">
    <source>
        <dbReference type="Pfam" id="PF13600"/>
    </source>
</evidence>
<evidence type="ECO:0000256" key="1">
    <source>
        <dbReference type="SAM" id="Coils"/>
    </source>
</evidence>
<dbReference type="InterPro" id="IPR025554">
    <property type="entry name" value="DUF4140"/>
</dbReference>
<dbReference type="NCBIfam" id="TIGR02231">
    <property type="entry name" value="mucoidy inhibitor MuiA family protein"/>
    <property type="match status" value="1"/>
</dbReference>
<evidence type="ECO:0008006" key="6">
    <source>
        <dbReference type="Google" id="ProtNLM"/>
    </source>
</evidence>
<feature type="coiled-coil region" evidence="1">
    <location>
        <begin position="142"/>
        <end position="176"/>
    </location>
</feature>
<gene>
    <name evidence="4" type="ORF">HGRIS_012526</name>
</gene>
<dbReference type="EMBL" id="JASNQZ010000015">
    <property type="protein sequence ID" value="KAL0946274.1"/>
    <property type="molecule type" value="Genomic_DNA"/>
</dbReference>
<feature type="domain" description="DUF4140" evidence="3">
    <location>
        <begin position="29"/>
        <end position="128"/>
    </location>
</feature>
<dbReference type="InterPro" id="IPR037291">
    <property type="entry name" value="DUF4139"/>
</dbReference>
<comment type="caution">
    <text evidence="4">The sequence shown here is derived from an EMBL/GenBank/DDBJ whole genome shotgun (WGS) entry which is preliminary data.</text>
</comment>
<evidence type="ECO:0000313" key="5">
    <source>
        <dbReference type="Proteomes" id="UP001556367"/>
    </source>
</evidence>
<reference evidence="5" key="1">
    <citation type="submission" date="2024-06" db="EMBL/GenBank/DDBJ databases">
        <title>Multi-omics analyses provide insights into the biosynthesis of the anticancer antibiotic pleurotin in Hohenbuehelia grisea.</title>
        <authorList>
            <person name="Weaver J.A."/>
            <person name="Alberti F."/>
        </authorList>
    </citation>
    <scope>NUCLEOTIDE SEQUENCE [LARGE SCALE GENOMIC DNA]</scope>
    <source>
        <strain evidence="5">T-177</strain>
    </source>
</reference>
<name>A0ABR3ISN0_9AGAR</name>
<evidence type="ECO:0000259" key="2">
    <source>
        <dbReference type="Pfam" id="PF13598"/>
    </source>
</evidence>
<keyword evidence="1" id="KW-0175">Coiled coil</keyword>
<sequence length="580" mass="62262">MTQDANAPPPFQVNTIELVSVESSKITGVSVYSGRAEVTRAYRFAVKTGQNQVKISGLPNVLDHDSLRVEGRGAATIHGVTIAPTPIPPTASTSPALQALLLKQSRLRKASTRSQKAAASLEAYLNTLNAEKIGVEQLGTVVAQYEVEGEKIDDRLIELEQQVKDVQTEIDVETARLRGSSNRNHELGQTATVGVFAEQEGEVEIVLIYAVYNASWSATYDIRVNMQAEEKPITLIYKAAISQSTGESWEDVPLTLETVTPTYGTELPILDPWRISIYKRPAPRPMMAMAVPAMAMRSVRAESAYASMPAGGPGAPPPPPMPVMQQMQLSVASQGNMSATYQVPGLISIPSDGQAHNVTIVQLELDAVMSWVSVPRVDTRVHLKAKIKNASEFTLLSGNASVYVDGSFISKSDVPAVSPQESFDCPLGLDSAVRITYHPLSKKAGQSGFYSKSSTRSYTQRVTVHNTKSTAIGSLTVVDHVPISEDSQITVKLLAPVLPDPGNKAVATAGGGSGKEKEKVRVSEGVVAQWDGADDEEADPAALGKEGKLNWVCKVPPQGKLNLMMQWEVTSPLNVVVLGL</sequence>
<dbReference type="PANTHER" id="PTHR31005">
    <property type="entry name" value="DUF4139 DOMAIN-CONTAINING PROTEIN"/>
    <property type="match status" value="1"/>
</dbReference>
<dbReference type="Pfam" id="PF13600">
    <property type="entry name" value="DUF4140"/>
    <property type="match status" value="1"/>
</dbReference>
<feature type="domain" description="DUF4139" evidence="2">
    <location>
        <begin position="207"/>
        <end position="572"/>
    </location>
</feature>
<dbReference type="Pfam" id="PF13598">
    <property type="entry name" value="DUF4139"/>
    <property type="match status" value="1"/>
</dbReference>
<keyword evidence="5" id="KW-1185">Reference proteome</keyword>
<dbReference type="PANTHER" id="PTHR31005:SF8">
    <property type="entry name" value="DUF4139 DOMAIN-CONTAINING PROTEIN"/>
    <property type="match status" value="1"/>
</dbReference>